<evidence type="ECO:0000256" key="1">
    <source>
        <dbReference type="SAM" id="SignalP"/>
    </source>
</evidence>
<reference evidence="2" key="1">
    <citation type="submission" date="2021-01" db="EMBL/GenBank/DDBJ databases">
        <title>Description of Breznakiella homolactica.</title>
        <authorList>
            <person name="Song Y."/>
            <person name="Brune A."/>
        </authorList>
    </citation>
    <scope>NUCLEOTIDE SEQUENCE</scope>
    <source>
        <strain evidence="2">RmG30</strain>
    </source>
</reference>
<protein>
    <recommendedName>
        <fullName evidence="4">Outer membrane protein beta-barrel domain-containing protein</fullName>
    </recommendedName>
</protein>
<feature type="chain" id="PRO_5031068932" description="Outer membrane protein beta-barrel domain-containing protein" evidence="1">
    <location>
        <begin position="21"/>
        <end position="160"/>
    </location>
</feature>
<evidence type="ECO:0000313" key="2">
    <source>
        <dbReference type="EMBL" id="QQO08258.1"/>
    </source>
</evidence>
<organism evidence="2 3">
    <name type="scientific">Breznakiella homolactica</name>
    <dbReference type="NCBI Taxonomy" id="2798577"/>
    <lineage>
        <taxon>Bacteria</taxon>
        <taxon>Pseudomonadati</taxon>
        <taxon>Spirochaetota</taxon>
        <taxon>Spirochaetia</taxon>
        <taxon>Spirochaetales</taxon>
        <taxon>Breznakiellaceae</taxon>
        <taxon>Breznakiella</taxon>
    </lineage>
</organism>
<name>A0A7T7XL44_9SPIR</name>
<keyword evidence="3" id="KW-1185">Reference proteome</keyword>
<evidence type="ECO:0008006" key="4">
    <source>
        <dbReference type="Google" id="ProtNLM"/>
    </source>
</evidence>
<dbReference type="AlphaFoldDB" id="A0A7T7XL44"/>
<dbReference type="KEGG" id="bhc:JFL75_15145"/>
<feature type="signal peptide" evidence="1">
    <location>
        <begin position="1"/>
        <end position="20"/>
    </location>
</feature>
<dbReference type="EMBL" id="CP067089">
    <property type="protein sequence ID" value="QQO08258.1"/>
    <property type="molecule type" value="Genomic_DNA"/>
</dbReference>
<dbReference type="Proteomes" id="UP000595917">
    <property type="component" value="Chromosome"/>
</dbReference>
<evidence type="ECO:0000313" key="3">
    <source>
        <dbReference type="Proteomes" id="UP000595917"/>
    </source>
</evidence>
<proteinExistence type="predicted"/>
<dbReference type="RefSeq" id="WP_215625564.1">
    <property type="nucleotide sequence ID" value="NZ_CP067089.2"/>
</dbReference>
<gene>
    <name evidence="2" type="ORF">JFL75_15145</name>
</gene>
<accession>A0A7T7XL44</accession>
<keyword evidence="1" id="KW-0732">Signal</keyword>
<sequence length="160" mass="17317">MKIKVLVLSAVIAVVSAAGAFAFGLGVQFNGNVSDSDFSPGLSLAISSSRHSHYALNWNFSGSTNMIGLTADYWILNPKIAGPLNFLLGGGLYANFLFSSDDFDFNAGIRVPIGVNLLLARNFFEVYGYVAPSCGVRFYPDFGFDDFFFPVALGVRFWIG</sequence>